<evidence type="ECO:0000313" key="5">
    <source>
        <dbReference type="Proteomes" id="UP001597389"/>
    </source>
</evidence>
<feature type="chain" id="PRO_5047030586" evidence="2">
    <location>
        <begin position="24"/>
        <end position="146"/>
    </location>
</feature>
<dbReference type="RefSeq" id="WP_377089511.1">
    <property type="nucleotide sequence ID" value="NZ_JBHSJL010000014.1"/>
</dbReference>
<dbReference type="Proteomes" id="UP001597389">
    <property type="component" value="Unassembled WGS sequence"/>
</dbReference>
<reference evidence="5" key="1">
    <citation type="journal article" date="2019" name="Int. J. Syst. Evol. Microbiol.">
        <title>The Global Catalogue of Microorganisms (GCM) 10K type strain sequencing project: providing services to taxonomists for standard genome sequencing and annotation.</title>
        <authorList>
            <consortium name="The Broad Institute Genomics Platform"/>
            <consortium name="The Broad Institute Genome Sequencing Center for Infectious Disease"/>
            <person name="Wu L."/>
            <person name="Ma J."/>
        </authorList>
    </citation>
    <scope>NUCLEOTIDE SEQUENCE [LARGE SCALE GENOMIC DNA]</scope>
    <source>
        <strain evidence="5">CCUG 57942</strain>
    </source>
</reference>
<keyword evidence="5" id="KW-1185">Reference proteome</keyword>
<feature type="compositionally biased region" description="Polar residues" evidence="1">
    <location>
        <begin position="46"/>
        <end position="60"/>
    </location>
</feature>
<dbReference type="InterPro" id="IPR018392">
    <property type="entry name" value="LysM"/>
</dbReference>
<accession>A0ABW4ZCL8</accession>
<dbReference type="CDD" id="cd00118">
    <property type="entry name" value="LysM"/>
    <property type="match status" value="1"/>
</dbReference>
<protein>
    <submittedName>
        <fullName evidence="4">LysM peptidoglycan-binding domain-containing protein</fullName>
    </submittedName>
</protein>
<gene>
    <name evidence="4" type="ORF">ACFSW8_12005</name>
</gene>
<evidence type="ECO:0000256" key="2">
    <source>
        <dbReference type="SAM" id="SignalP"/>
    </source>
</evidence>
<keyword evidence="2" id="KW-0732">Signal</keyword>
<dbReference type="PROSITE" id="PS51782">
    <property type="entry name" value="LYSM"/>
    <property type="match status" value="1"/>
</dbReference>
<feature type="region of interest" description="Disordered" evidence="1">
    <location>
        <begin position="30"/>
        <end position="101"/>
    </location>
</feature>
<dbReference type="EMBL" id="JBHUJB010000049">
    <property type="protein sequence ID" value="MFD2159624.1"/>
    <property type="molecule type" value="Genomic_DNA"/>
</dbReference>
<comment type="caution">
    <text evidence="4">The sequence shown here is derived from an EMBL/GenBank/DDBJ whole genome shotgun (WGS) entry which is preliminary data.</text>
</comment>
<feature type="signal peptide" evidence="2">
    <location>
        <begin position="1"/>
        <end position="23"/>
    </location>
</feature>
<dbReference type="PANTHER" id="PTHR33734">
    <property type="entry name" value="LYSM DOMAIN-CONTAINING GPI-ANCHORED PROTEIN 2"/>
    <property type="match status" value="1"/>
</dbReference>
<dbReference type="Pfam" id="PF01476">
    <property type="entry name" value="LysM"/>
    <property type="match status" value="1"/>
</dbReference>
<organism evidence="4 5">
    <name type="scientific">Rubritalea tangerina</name>
    <dbReference type="NCBI Taxonomy" id="430798"/>
    <lineage>
        <taxon>Bacteria</taxon>
        <taxon>Pseudomonadati</taxon>
        <taxon>Verrucomicrobiota</taxon>
        <taxon>Verrucomicrobiia</taxon>
        <taxon>Verrucomicrobiales</taxon>
        <taxon>Rubritaleaceae</taxon>
        <taxon>Rubritalea</taxon>
    </lineage>
</organism>
<dbReference type="Gene3D" id="3.10.350.10">
    <property type="entry name" value="LysM domain"/>
    <property type="match status" value="1"/>
</dbReference>
<proteinExistence type="predicted"/>
<dbReference type="PROSITE" id="PS51257">
    <property type="entry name" value="PROKAR_LIPOPROTEIN"/>
    <property type="match status" value="1"/>
</dbReference>
<dbReference type="PANTHER" id="PTHR33734:SF22">
    <property type="entry name" value="MEMBRANE-BOUND LYTIC MUREIN TRANSGLYCOSYLASE D"/>
    <property type="match status" value="1"/>
</dbReference>
<sequence length="146" mass="14802">MKTITLVLATAAASALVSCNNQSGNPYGAPAAAAPGQQGNNPYAVPQSNGETGNYAQNAPYQPLPGVGGTLPPTQPPAQGNNVYTPPPATQAAPVAGSTIPHTVQKGDSLWKLSRDYDTTVEAIQAANGISGNNIQIGQTLQIPNN</sequence>
<dbReference type="InterPro" id="IPR036779">
    <property type="entry name" value="LysM_dom_sf"/>
</dbReference>
<dbReference type="SMART" id="SM00257">
    <property type="entry name" value="LysM"/>
    <property type="match status" value="1"/>
</dbReference>
<evidence type="ECO:0000259" key="3">
    <source>
        <dbReference type="PROSITE" id="PS51782"/>
    </source>
</evidence>
<feature type="compositionally biased region" description="Low complexity" evidence="1">
    <location>
        <begin position="30"/>
        <end position="42"/>
    </location>
</feature>
<evidence type="ECO:0000313" key="4">
    <source>
        <dbReference type="EMBL" id="MFD2159624.1"/>
    </source>
</evidence>
<name>A0ABW4ZCL8_9BACT</name>
<dbReference type="SUPFAM" id="SSF54106">
    <property type="entry name" value="LysM domain"/>
    <property type="match status" value="1"/>
</dbReference>
<evidence type="ECO:0000256" key="1">
    <source>
        <dbReference type="SAM" id="MobiDB-lite"/>
    </source>
</evidence>
<feature type="domain" description="LysM" evidence="3">
    <location>
        <begin position="100"/>
        <end position="143"/>
    </location>
</feature>